<dbReference type="Gene3D" id="2.40.33.20">
    <property type="entry name" value="PK beta-barrel domain-like"/>
    <property type="match status" value="1"/>
</dbReference>
<dbReference type="PROSITE" id="PS51340">
    <property type="entry name" value="MOSC"/>
    <property type="match status" value="1"/>
</dbReference>
<dbReference type="SUPFAM" id="SSF50800">
    <property type="entry name" value="PK beta-barrel domain-like"/>
    <property type="match status" value="1"/>
</dbReference>
<dbReference type="RefSeq" id="WP_169044819.1">
    <property type="nucleotide sequence ID" value="NZ_JABBYB010000009.1"/>
</dbReference>
<dbReference type="InterPro" id="IPR011037">
    <property type="entry name" value="Pyrv_Knase-like_insert_dom_sf"/>
</dbReference>
<sequence>MKIISTNISKIKTVVHNSKEVKTGIFKIPTNEPVVIEKLNIIGDEQADLVNHGGVDKAVYAFSHNHYEYWKQILENDDLAVGAFGENFTISDLDEANIHIGDHIRIGTALLEVSQPRVPCFKLAIALNNKNSLKLFTQHYCTGVYFRVLEQGVAKTGDSVVIEKKASHDISVKKLFQAFFDKKYVGYEDILLEALTLPELAVEWQEKLKKKLAIKSE</sequence>
<comment type="caution">
    <text evidence="2">The sequence shown here is derived from an EMBL/GenBank/DDBJ whole genome shotgun (WGS) entry which is preliminary data.</text>
</comment>
<dbReference type="PANTHER" id="PTHR30212:SF2">
    <property type="entry name" value="PROTEIN YIIM"/>
    <property type="match status" value="1"/>
</dbReference>
<dbReference type="InterPro" id="IPR052353">
    <property type="entry name" value="Benzoxazolinone_Detox_Enz"/>
</dbReference>
<dbReference type="GO" id="GO:0030151">
    <property type="term" value="F:molybdenum ion binding"/>
    <property type="evidence" value="ECO:0007669"/>
    <property type="project" value="InterPro"/>
</dbReference>
<dbReference type="GO" id="GO:0003824">
    <property type="term" value="F:catalytic activity"/>
    <property type="evidence" value="ECO:0007669"/>
    <property type="project" value="InterPro"/>
</dbReference>
<reference evidence="2 3" key="1">
    <citation type="submission" date="2020-04" db="EMBL/GenBank/DDBJ databases">
        <title>Genome sequencing and assembly of Pseudoalteromonas arctica.</title>
        <authorList>
            <person name="Cook G.M."/>
        </authorList>
    </citation>
    <scope>NUCLEOTIDE SEQUENCE [LARGE SCALE GENOMIC DNA]</scope>
    <source>
        <strain evidence="2 3">NEC-BIFX-2020_001</strain>
    </source>
</reference>
<dbReference type="EMBL" id="JABBYB010000009">
    <property type="protein sequence ID" value="NMP03977.1"/>
    <property type="molecule type" value="Genomic_DNA"/>
</dbReference>
<dbReference type="Proteomes" id="UP000549590">
    <property type="component" value="Unassembled WGS sequence"/>
</dbReference>
<evidence type="ECO:0000313" key="2">
    <source>
        <dbReference type="EMBL" id="NMP03977.1"/>
    </source>
</evidence>
<protein>
    <submittedName>
        <fullName evidence="2">MOSC domain-containing protein</fullName>
    </submittedName>
</protein>
<dbReference type="GO" id="GO:0030170">
    <property type="term" value="F:pyridoxal phosphate binding"/>
    <property type="evidence" value="ECO:0007669"/>
    <property type="project" value="InterPro"/>
</dbReference>
<evidence type="ECO:0000259" key="1">
    <source>
        <dbReference type="PROSITE" id="PS51340"/>
    </source>
</evidence>
<dbReference type="AlphaFoldDB" id="A0AAP6Y4E2"/>
<dbReference type="Pfam" id="PF03473">
    <property type="entry name" value="MOSC"/>
    <property type="match status" value="1"/>
</dbReference>
<name>A0AAP6Y4E2_9GAMM</name>
<accession>A0AAP6Y4E2</accession>
<proteinExistence type="predicted"/>
<dbReference type="PANTHER" id="PTHR30212">
    <property type="entry name" value="PROTEIN YIIM"/>
    <property type="match status" value="1"/>
</dbReference>
<dbReference type="InterPro" id="IPR005302">
    <property type="entry name" value="MoCF_Sase_C"/>
</dbReference>
<evidence type="ECO:0000313" key="3">
    <source>
        <dbReference type="Proteomes" id="UP000549590"/>
    </source>
</evidence>
<feature type="domain" description="MOSC" evidence="1">
    <location>
        <begin position="28"/>
        <end position="163"/>
    </location>
</feature>
<organism evidence="2 3">
    <name type="scientific">Pseudoalteromonas arctica</name>
    <dbReference type="NCBI Taxonomy" id="394751"/>
    <lineage>
        <taxon>Bacteria</taxon>
        <taxon>Pseudomonadati</taxon>
        <taxon>Pseudomonadota</taxon>
        <taxon>Gammaproteobacteria</taxon>
        <taxon>Alteromonadales</taxon>
        <taxon>Pseudoalteromonadaceae</taxon>
        <taxon>Pseudoalteromonas</taxon>
    </lineage>
</organism>
<gene>
    <name evidence="2" type="ORF">HHE94_14830</name>
</gene>